<dbReference type="Gene3D" id="1.10.10.10">
    <property type="entry name" value="Winged helix-like DNA-binding domain superfamily/Winged helix DNA-binding domain"/>
    <property type="match status" value="1"/>
</dbReference>
<dbReference type="InterPro" id="IPR000524">
    <property type="entry name" value="Tscrpt_reg_HTH_GntR"/>
</dbReference>
<keyword evidence="1" id="KW-0805">Transcription regulation</keyword>
<evidence type="ECO:0000259" key="4">
    <source>
        <dbReference type="PROSITE" id="PS50949"/>
    </source>
</evidence>
<dbReference type="Proteomes" id="UP001575622">
    <property type="component" value="Unassembled WGS sequence"/>
</dbReference>
<dbReference type="InterPro" id="IPR036388">
    <property type="entry name" value="WH-like_DNA-bd_sf"/>
</dbReference>
<evidence type="ECO:0000256" key="2">
    <source>
        <dbReference type="ARBA" id="ARBA00023125"/>
    </source>
</evidence>
<dbReference type="CDD" id="cd07377">
    <property type="entry name" value="WHTH_GntR"/>
    <property type="match status" value="1"/>
</dbReference>
<keyword evidence="3" id="KW-0804">Transcription</keyword>
<dbReference type="RefSeq" id="WP_373948907.1">
    <property type="nucleotide sequence ID" value="NZ_JBHDLN010000002.1"/>
</dbReference>
<proteinExistence type="predicted"/>
<evidence type="ECO:0000256" key="1">
    <source>
        <dbReference type="ARBA" id="ARBA00023015"/>
    </source>
</evidence>
<dbReference type="SMART" id="SM00345">
    <property type="entry name" value="HTH_GNTR"/>
    <property type="match status" value="1"/>
</dbReference>
<comment type="caution">
    <text evidence="5">The sequence shown here is derived from an EMBL/GenBank/DDBJ whole genome shotgun (WGS) entry which is preliminary data.</text>
</comment>
<sequence length="154" mass="17648">MLRLYSRRAFTGLLRKEAAAIQLPIHISEHSREPIYHQIEQQLISFIVSGQLKPGTPLPSIRSLASDLACSVITVNRAYQNLEQRKFIQTVQGKGTFVADVQEGEKKQVADASLHQAFRAAIEMSFRLQNDPEQTRQTFEQILAEMLQERRRDE</sequence>
<feature type="domain" description="HTH gntR-type" evidence="4">
    <location>
        <begin position="33"/>
        <end position="101"/>
    </location>
</feature>
<gene>
    <name evidence="5" type="ORF">ACEU3E_04550</name>
</gene>
<dbReference type="PANTHER" id="PTHR38445:SF7">
    <property type="entry name" value="GNTR-FAMILY TRANSCRIPTIONAL REGULATOR"/>
    <property type="match status" value="1"/>
</dbReference>
<evidence type="ECO:0000313" key="5">
    <source>
        <dbReference type="EMBL" id="MFB0841428.1"/>
    </source>
</evidence>
<organism evidence="5 6">
    <name type="scientific">Paenibacillus oleatilyticus</name>
    <dbReference type="NCBI Taxonomy" id="2594886"/>
    <lineage>
        <taxon>Bacteria</taxon>
        <taxon>Bacillati</taxon>
        <taxon>Bacillota</taxon>
        <taxon>Bacilli</taxon>
        <taxon>Bacillales</taxon>
        <taxon>Paenibacillaceae</taxon>
        <taxon>Paenibacillus</taxon>
    </lineage>
</organism>
<reference evidence="5 6" key="1">
    <citation type="submission" date="2024-09" db="EMBL/GenBank/DDBJ databases">
        <authorList>
            <person name="Makale K.P.P."/>
            <person name="Makhzoum A."/>
            <person name="Rantong G."/>
            <person name="Rahube T.O."/>
        </authorList>
    </citation>
    <scope>NUCLEOTIDE SEQUENCE [LARGE SCALE GENOMIC DNA]</scope>
    <source>
        <strain evidence="5 6">KM_D13</strain>
    </source>
</reference>
<dbReference type="Pfam" id="PF00392">
    <property type="entry name" value="GntR"/>
    <property type="match status" value="1"/>
</dbReference>
<dbReference type="PANTHER" id="PTHR38445">
    <property type="entry name" value="HTH-TYPE TRANSCRIPTIONAL REPRESSOR YTRA"/>
    <property type="match status" value="1"/>
</dbReference>
<keyword evidence="6" id="KW-1185">Reference proteome</keyword>
<dbReference type="InterPro" id="IPR036390">
    <property type="entry name" value="WH_DNA-bd_sf"/>
</dbReference>
<evidence type="ECO:0000256" key="3">
    <source>
        <dbReference type="ARBA" id="ARBA00023163"/>
    </source>
</evidence>
<accession>A0ABV4UUC2</accession>
<name>A0ABV4UUC2_9BACL</name>
<dbReference type="PROSITE" id="PS50949">
    <property type="entry name" value="HTH_GNTR"/>
    <property type="match status" value="1"/>
</dbReference>
<dbReference type="EMBL" id="JBHDLN010000002">
    <property type="protein sequence ID" value="MFB0841428.1"/>
    <property type="molecule type" value="Genomic_DNA"/>
</dbReference>
<dbReference type="SUPFAM" id="SSF46785">
    <property type="entry name" value="Winged helix' DNA-binding domain"/>
    <property type="match status" value="1"/>
</dbReference>
<protein>
    <submittedName>
        <fullName evidence="5">GntR family transcriptional regulator</fullName>
    </submittedName>
</protein>
<evidence type="ECO:0000313" key="6">
    <source>
        <dbReference type="Proteomes" id="UP001575622"/>
    </source>
</evidence>
<keyword evidence="2" id="KW-0238">DNA-binding</keyword>